<dbReference type="AlphaFoldDB" id="A0A7W3U226"/>
<keyword evidence="1" id="KW-0645">Protease</keyword>
<dbReference type="PIRSF" id="PIRSF029285">
    <property type="entry name" value="Aminopept"/>
    <property type="match status" value="1"/>
</dbReference>
<accession>A0A7W3U226</accession>
<keyword evidence="1" id="KW-0031">Aminopeptidase</keyword>
<dbReference type="GO" id="GO:0004177">
    <property type="term" value="F:aminopeptidase activity"/>
    <property type="evidence" value="ECO:0007669"/>
    <property type="project" value="UniProtKB-KW"/>
</dbReference>
<dbReference type="Pfam" id="PF10023">
    <property type="entry name" value="Aminopep"/>
    <property type="match status" value="1"/>
</dbReference>
<dbReference type="InterPro" id="IPR014553">
    <property type="entry name" value="Aminopept"/>
</dbReference>
<sequence length="362" mass="40523">MPARPFPFAADVALRTLLLIATLPLLAGCRSLAYYGHVGHGQWSLMRARTPLVEVIEDPATPAPLRDTLTELAQARRFASTRLALPDNGSYTSYVALARDSVTWNVFAAPEFSVAPVTWCFPVAGCVPYRGYFDPAKARREAERLQARGYQTWVGGTAAYSTLGWFDDPILSTMLGRDHDDPVGVLFHELQHQQLYVRDDTAFNESLARFVEQEGLREWRAQAGQAPPDPGPAARERAFTVRVLQLRDTLDEAYRQPVAADAMRAAREQAIERFRAWYRLQRQGAWHDDARFDAWVEAPITNAKLVPFGLYDRWVPAFAALFTGCNGDWPCFHARTAELARQPAEDRAARLDALLHADGPTP</sequence>
<dbReference type="RefSeq" id="WP_182668316.1">
    <property type="nucleotide sequence ID" value="NZ_JACHTE010000002.1"/>
</dbReference>
<name>A0A7W3U226_9GAMM</name>
<keyword evidence="1" id="KW-0378">Hydrolase</keyword>
<dbReference type="Proteomes" id="UP000552587">
    <property type="component" value="Unassembled WGS sequence"/>
</dbReference>
<reference evidence="1 2" key="1">
    <citation type="submission" date="2020-07" db="EMBL/GenBank/DDBJ databases">
        <authorList>
            <person name="Xu S."/>
            <person name="Li A."/>
        </authorList>
    </citation>
    <scope>NUCLEOTIDE SEQUENCE [LARGE SCALE GENOMIC DNA]</scope>
    <source>
        <strain evidence="1 2">SG-8</strain>
    </source>
</reference>
<evidence type="ECO:0000313" key="1">
    <source>
        <dbReference type="EMBL" id="MBB1087533.1"/>
    </source>
</evidence>
<dbReference type="EMBL" id="JACHTE010000002">
    <property type="protein sequence ID" value="MBB1087533.1"/>
    <property type="molecule type" value="Genomic_DNA"/>
</dbReference>
<proteinExistence type="predicted"/>
<dbReference type="PROSITE" id="PS51257">
    <property type="entry name" value="PROKAR_LIPOPROTEIN"/>
    <property type="match status" value="1"/>
</dbReference>
<keyword evidence="2" id="KW-1185">Reference proteome</keyword>
<evidence type="ECO:0000313" key="2">
    <source>
        <dbReference type="Proteomes" id="UP000552587"/>
    </source>
</evidence>
<gene>
    <name evidence="1" type="ORF">H4F99_03410</name>
</gene>
<organism evidence="1 2">
    <name type="scientific">Marilutibacter penaei</name>
    <dbReference type="NCBI Taxonomy" id="2759900"/>
    <lineage>
        <taxon>Bacteria</taxon>
        <taxon>Pseudomonadati</taxon>
        <taxon>Pseudomonadota</taxon>
        <taxon>Gammaproteobacteria</taxon>
        <taxon>Lysobacterales</taxon>
        <taxon>Lysobacteraceae</taxon>
        <taxon>Marilutibacter</taxon>
    </lineage>
</organism>
<protein>
    <submittedName>
        <fullName evidence="1">Aminopeptidase</fullName>
    </submittedName>
</protein>
<comment type="caution">
    <text evidence="1">The sequence shown here is derived from an EMBL/GenBank/DDBJ whole genome shotgun (WGS) entry which is preliminary data.</text>
</comment>